<dbReference type="AlphaFoldDB" id="A0A0F9HUI3"/>
<sequence length="596" mass="65810">MSLGTPAEELARKAIQKQRLQPLHDRMERHFELWRHQEFKIPKKEGEWESTTTNSSSVLGNGIADRIATARRRVYIPVVDDDKSEREELRVTERFVNAAYHMNDDRLLMIPETVPLQAALGWHATVRGIVVKRILLFKNEDGTLGVDIAAWDPLFTFWISGGGDNPLPWVCYDHWDSVEAIKAAYPDVKDDIVGDDNGLVLVSDVWDKDEELVIANTPLTKDVGAKRETGVVHDGTELLRNEHGIGHPPVLILPCGSAPFVQSNEHDDTIRNLGASAYINNEDLYDIRSRSLSYRLTLAGKAAATADIIEFDSTRGGLPPEIKGNTGEKGSLTPIDIGKGQKLVRGIQPQMSRDSEVLDNEIQSQLDQGGMAPVAFGAGQSGQTFGGISLLTDSAQQRLAVARLTVEQSYAWGGGELVSQFKTLDIGEVTLKGLEGSNKAFEITVTKAQIDDSWRFRAKLHPDLPQDEQMMVAVATQLTQGNNPILAVREVLERFQLSEDFDLSQELKDIEKSDQIAGIFLRRMARALIKDDPDRAIEIMDFLEEQDGLRRQEAQGGQAVQPGIPIPAPPAAGLASRTEAPGRAGLRSMLNRLRGR</sequence>
<dbReference type="EMBL" id="LAZR01014135">
    <property type="protein sequence ID" value="KKM18827.1"/>
    <property type="molecule type" value="Genomic_DNA"/>
</dbReference>
<feature type="region of interest" description="Disordered" evidence="1">
    <location>
        <begin position="557"/>
        <end position="581"/>
    </location>
</feature>
<reference evidence="2" key="1">
    <citation type="journal article" date="2015" name="Nature">
        <title>Complex archaea that bridge the gap between prokaryotes and eukaryotes.</title>
        <authorList>
            <person name="Spang A."/>
            <person name="Saw J.H."/>
            <person name="Jorgensen S.L."/>
            <person name="Zaremba-Niedzwiedzka K."/>
            <person name="Martijn J."/>
            <person name="Lind A.E."/>
            <person name="van Eijk R."/>
            <person name="Schleper C."/>
            <person name="Guy L."/>
            <person name="Ettema T.J."/>
        </authorList>
    </citation>
    <scope>NUCLEOTIDE SEQUENCE</scope>
</reference>
<protein>
    <recommendedName>
        <fullName evidence="3">Portal protein</fullName>
    </recommendedName>
</protein>
<name>A0A0F9HUI3_9ZZZZ</name>
<accession>A0A0F9HUI3</accession>
<organism evidence="2">
    <name type="scientific">marine sediment metagenome</name>
    <dbReference type="NCBI Taxonomy" id="412755"/>
    <lineage>
        <taxon>unclassified sequences</taxon>
        <taxon>metagenomes</taxon>
        <taxon>ecological metagenomes</taxon>
    </lineage>
</organism>
<evidence type="ECO:0000313" key="2">
    <source>
        <dbReference type="EMBL" id="KKM18827.1"/>
    </source>
</evidence>
<comment type="caution">
    <text evidence="2">The sequence shown here is derived from an EMBL/GenBank/DDBJ whole genome shotgun (WGS) entry which is preliminary data.</text>
</comment>
<gene>
    <name evidence="2" type="ORF">LCGC14_1661750</name>
</gene>
<proteinExistence type="predicted"/>
<evidence type="ECO:0000256" key="1">
    <source>
        <dbReference type="SAM" id="MobiDB-lite"/>
    </source>
</evidence>
<evidence type="ECO:0008006" key="3">
    <source>
        <dbReference type="Google" id="ProtNLM"/>
    </source>
</evidence>